<comment type="caution">
    <text evidence="17">The sequence shown here is derived from an EMBL/GenBank/DDBJ whole genome shotgun (WGS) entry which is preliminary data.</text>
</comment>
<evidence type="ECO:0000259" key="16">
    <source>
        <dbReference type="Pfam" id="PF12697"/>
    </source>
</evidence>
<evidence type="ECO:0000256" key="15">
    <source>
        <dbReference type="SAM" id="Phobius"/>
    </source>
</evidence>
<evidence type="ECO:0000313" key="17">
    <source>
        <dbReference type="EMBL" id="KGO60109.1"/>
    </source>
</evidence>
<keyword evidence="3" id="KW-0963">Cytoplasm</keyword>
<keyword evidence="7" id="KW-0325">Glycoprotein</keyword>
<feature type="compositionally biased region" description="Low complexity" evidence="14">
    <location>
        <begin position="1274"/>
        <end position="1296"/>
    </location>
</feature>
<dbReference type="Pfam" id="PF01501">
    <property type="entry name" value="Glyco_transf_8"/>
    <property type="match status" value="1"/>
</dbReference>
<dbReference type="RefSeq" id="XP_016601183.1">
    <property type="nucleotide sequence ID" value="XM_016740891.1"/>
</dbReference>
<comment type="function">
    <text evidence="13">Self-glucosylating initiator of glycogen synthesis. It catalyzes the formation of a short alpha (1,4)-glucosyl chain covalently attached via a glucose 1-O-tyrosyl linkage to internal tyrosine residues and these chains act as primers for the elongation reaction catalyzed by glycogen synthase.</text>
</comment>
<dbReference type="VEuPathDB" id="FungiDB:PEXP_057760"/>
<comment type="subcellular location">
    <subcellularLocation>
        <location evidence="2">Cytoplasm</location>
    </subcellularLocation>
</comment>
<evidence type="ECO:0000256" key="7">
    <source>
        <dbReference type="ARBA" id="ARBA00023180"/>
    </source>
</evidence>
<evidence type="ECO:0000256" key="10">
    <source>
        <dbReference type="ARBA" id="ARBA00038934"/>
    </source>
</evidence>
<dbReference type="CDD" id="cd02537">
    <property type="entry name" value="GT8_Glycogenin"/>
    <property type="match status" value="1"/>
</dbReference>
<accession>A0A0A2JXG3</accession>
<comment type="catalytic activity">
    <reaction evidence="12">
        <text>L-tyrosyl-[glycogenin] + UDP-alpha-D-glucose = alpha-D-glucosyl-L-tyrosyl-[glycogenin] + UDP + H(+)</text>
        <dbReference type="Rhea" id="RHEA:23360"/>
        <dbReference type="Rhea" id="RHEA-COMP:14604"/>
        <dbReference type="Rhea" id="RHEA-COMP:14605"/>
        <dbReference type="ChEBI" id="CHEBI:15378"/>
        <dbReference type="ChEBI" id="CHEBI:46858"/>
        <dbReference type="ChEBI" id="CHEBI:58223"/>
        <dbReference type="ChEBI" id="CHEBI:58885"/>
        <dbReference type="ChEBI" id="CHEBI:140573"/>
        <dbReference type="EC" id="2.4.1.186"/>
    </reaction>
</comment>
<feature type="region of interest" description="Disordered" evidence="14">
    <location>
        <begin position="1273"/>
        <end position="1296"/>
    </location>
</feature>
<keyword evidence="15" id="KW-0472">Membrane</keyword>
<evidence type="ECO:0000256" key="2">
    <source>
        <dbReference type="ARBA" id="ARBA00004496"/>
    </source>
</evidence>
<dbReference type="EMBL" id="JQFZ01000082">
    <property type="protein sequence ID" value="KGO60109.1"/>
    <property type="molecule type" value="Genomic_DNA"/>
</dbReference>
<dbReference type="Gene3D" id="3.90.550.10">
    <property type="entry name" value="Spore Coat Polysaccharide Biosynthesis Protein SpsA, Chain A"/>
    <property type="match status" value="1"/>
</dbReference>
<feature type="compositionally biased region" description="Polar residues" evidence="14">
    <location>
        <begin position="1177"/>
        <end position="1190"/>
    </location>
</feature>
<keyword evidence="18" id="KW-1185">Reference proteome</keyword>
<evidence type="ECO:0000256" key="13">
    <source>
        <dbReference type="ARBA" id="ARBA00057883"/>
    </source>
</evidence>
<comment type="cofactor">
    <cofactor evidence="1">
        <name>Mn(2+)</name>
        <dbReference type="ChEBI" id="CHEBI:29035"/>
    </cofactor>
</comment>
<evidence type="ECO:0000256" key="14">
    <source>
        <dbReference type="SAM" id="MobiDB-lite"/>
    </source>
</evidence>
<dbReference type="PANTHER" id="PTHR11183">
    <property type="entry name" value="GLYCOGENIN SUBFAMILY MEMBER"/>
    <property type="match status" value="1"/>
</dbReference>
<comment type="catalytic activity">
    <reaction evidence="11">
        <text>[1,4-alpha-D-glucosyl](n)-L-tyrosyl-[glycogenin] + UDP-alpha-D-glucose = [1,4-alpha-D-glucosyl](n+1)-L-tyrosyl-[glycogenin] + UDP + H(+)</text>
        <dbReference type="Rhea" id="RHEA:56560"/>
        <dbReference type="Rhea" id="RHEA-COMP:14606"/>
        <dbReference type="Rhea" id="RHEA-COMP:14607"/>
        <dbReference type="ChEBI" id="CHEBI:15378"/>
        <dbReference type="ChEBI" id="CHEBI:58223"/>
        <dbReference type="ChEBI" id="CHEBI:58885"/>
        <dbReference type="ChEBI" id="CHEBI:140574"/>
        <dbReference type="EC" id="2.4.1.186"/>
    </reaction>
</comment>
<dbReference type="InterPro" id="IPR002495">
    <property type="entry name" value="Glyco_trans_8"/>
</dbReference>
<dbReference type="SUPFAM" id="SSF53474">
    <property type="entry name" value="alpha/beta-Hydrolases"/>
    <property type="match status" value="1"/>
</dbReference>
<protein>
    <recommendedName>
        <fullName evidence="10">glycogenin glucosyltransferase</fullName>
        <ecNumber evidence="10">2.4.1.186</ecNumber>
    </recommendedName>
</protein>
<dbReference type="HOGENOM" id="CLU_285143_0_0_1"/>
<dbReference type="STRING" id="27334.A0A0A2JXG3"/>
<dbReference type="InterPro" id="IPR029058">
    <property type="entry name" value="AB_hydrolase_fold"/>
</dbReference>
<dbReference type="Proteomes" id="UP000030143">
    <property type="component" value="Unassembled WGS sequence"/>
</dbReference>
<sequence>MGKSLSRALISAAVFAYGSFTVILYGLIALVKGTYFKRPNENEKRDLQLARNRLWDLSKDFEGLSHHILTLQSGFKFHFVSNDIPNTPETINSDKPLVIFIHGFPDSWAIWRHIIGNSALQEAVSLVAIDLPGYGGTESLEKYTATNVLEKLTELIVTLRTQYGVDSGNESNKKRTIIVAHDWGCVLSMRLAAEAPSLAHRFILSNGPSMKLVESNIRRLLFSAKKTLGHAWRSPLHARVPLMQAIRTLTPLARQLVLSGYIFAMQLPTPIVSYFLSGGNRSLLKSCHLTSYNKDECTPLDVANSMASTMGPSAAESDTKTPSGDAYPANLSERAFAHVIHMAAYYRDGAAMARWVKSIETVASLHSISSGKRMASSGAGLFDEGPPGALRASTTIFWGKDDIALDQRICLDGMGDYLVQGSQIVLLPHTGHWTPVERESGAALIKAVEWAAQGEEGDIVTAIGESYPGVQLLLSDNYLPGAMVLAHSLRDNGTKARLVALFTPDRLQSSTIDELRTVYDELIPVSSMVNDTPANLWLMDRPDLIATFTKIELWRLTQYQRVVYIDCDVVALRAPDELLSLEADFAAAPDVGWPDCFNSGMMVLRPNLQDYYALRALAQRGISFDGADQGLLNMHFRDWHRLSFTYNCTPSANYQYIPAYKHFQSTISLIHFIGAQKPWNMPRQIVPLESPYNQLLGRWWAVYDRHYRLPFLILKRRFWLKEIKSIPLAVTPLVTNHLATNPLVTNPLVTNPLVTNPLVTNPLVTNPLVTNPLVTNPLVTNPLVTNPLVTNPLVTNPLVTNPLVTNPLVTNPLVTNPLVTNPLVTNPLVTNPLVTNPLVTNPLVTNPLVTNPLVTNPLVTNPLVTNPLVTNPLVTNPLVMTTLLIMKYNQHLNSSLAMLKNSQASTRNHIKHRQSSTAIQNRTMNTPLPLMYKEHVSTYISPLPPAPITFAPQLSHETYENQLQTQVQIQTQAQLPTQTQAPTHYPDGHIHQPQPLAPIHPPIIEYQSPPSPVEEVSTFEAPRSEWDPSREPPPVNTKPEGFSLQQKTYNMSEDTHLFQPPSSYPEAPKNMWYEVPAKPEPKPITIFPWEGHAPKPTRIFAEETPVEFVEPPVIPDEPEQHSLPSEPALPGPSPSYTRVPFEPSAESWQTYTRSNAWDEDPEIQRYIETIQARRTKSQVTSPGAQSNSPGRSPPTPGFRPSTKITDFPTEVERPSLPVTPAPIRRTSYGDEASGTAALPTAEGVPSQEEWVGVTVDVFSSLLGATYLLWRSTESPGSARGAASSALGGLGASRTAV</sequence>
<comment type="similarity">
    <text evidence="9">Belongs to the glycosyltransferase 8 family. Glycogenin subfamily.</text>
</comment>
<dbReference type="InterPro" id="IPR050587">
    <property type="entry name" value="GNT1/Glycosyltrans_8"/>
</dbReference>
<dbReference type="GO" id="GO:0017000">
    <property type="term" value="P:antibiotic biosynthetic process"/>
    <property type="evidence" value="ECO:0007669"/>
    <property type="project" value="UniProtKB-ARBA"/>
</dbReference>
<dbReference type="FunFam" id="3.90.550.10:FF:000092">
    <property type="entry name" value="Glycogenin 2"/>
    <property type="match status" value="1"/>
</dbReference>
<dbReference type="Gene3D" id="3.40.50.1820">
    <property type="entry name" value="alpha/beta hydrolase"/>
    <property type="match status" value="1"/>
</dbReference>
<feature type="domain" description="AB hydrolase-1" evidence="16">
    <location>
        <begin position="98"/>
        <end position="434"/>
    </location>
</feature>
<evidence type="ECO:0000313" key="18">
    <source>
        <dbReference type="Proteomes" id="UP000030143"/>
    </source>
</evidence>
<evidence type="ECO:0000256" key="12">
    <source>
        <dbReference type="ARBA" id="ARBA00052293"/>
    </source>
</evidence>
<keyword evidence="15" id="KW-0812">Transmembrane</keyword>
<dbReference type="GO" id="GO:0072330">
    <property type="term" value="P:monocarboxylic acid biosynthetic process"/>
    <property type="evidence" value="ECO:0007669"/>
    <property type="project" value="UniProtKB-ARBA"/>
</dbReference>
<dbReference type="GO" id="GO:0046872">
    <property type="term" value="F:metal ion binding"/>
    <property type="evidence" value="ECO:0007669"/>
    <property type="project" value="UniProtKB-KW"/>
</dbReference>
<keyword evidence="8" id="KW-0464">Manganese</keyword>
<proteinExistence type="inferred from homology"/>
<evidence type="ECO:0000256" key="8">
    <source>
        <dbReference type="ARBA" id="ARBA00023211"/>
    </source>
</evidence>
<feature type="compositionally biased region" description="Polar residues" evidence="14">
    <location>
        <begin position="1146"/>
        <end position="1155"/>
    </location>
</feature>
<keyword evidence="6" id="KW-0320">Glycogen biosynthesis</keyword>
<dbReference type="EC" id="2.4.1.186" evidence="10"/>
<name>A0A0A2JXG3_PENEN</name>
<reference evidence="17 18" key="1">
    <citation type="journal article" date="2015" name="Mol. Plant Microbe Interact.">
        <title>Genome, transcriptome, and functional analyses of Penicillium expansum provide new insights into secondary metabolism and pathogenicity.</title>
        <authorList>
            <person name="Ballester A.R."/>
            <person name="Marcet-Houben M."/>
            <person name="Levin E."/>
            <person name="Sela N."/>
            <person name="Selma-Lazaro C."/>
            <person name="Carmona L."/>
            <person name="Wisniewski M."/>
            <person name="Droby S."/>
            <person name="Gonzalez-Candelas L."/>
            <person name="Gabaldon T."/>
        </authorList>
    </citation>
    <scope>NUCLEOTIDE SEQUENCE [LARGE SCALE GENOMIC DNA]</scope>
    <source>
        <strain evidence="17 18">MD-8</strain>
    </source>
</reference>
<dbReference type="GO" id="GO:0008466">
    <property type="term" value="F:glycogenin glucosyltransferase activity"/>
    <property type="evidence" value="ECO:0007669"/>
    <property type="project" value="UniProtKB-EC"/>
</dbReference>
<evidence type="ECO:0000256" key="5">
    <source>
        <dbReference type="ARBA" id="ARBA00022723"/>
    </source>
</evidence>
<dbReference type="InterPro" id="IPR029044">
    <property type="entry name" value="Nucleotide-diphossugar_trans"/>
</dbReference>
<keyword evidence="5" id="KW-0479">Metal-binding</keyword>
<evidence type="ECO:0000256" key="1">
    <source>
        <dbReference type="ARBA" id="ARBA00001936"/>
    </source>
</evidence>
<dbReference type="Pfam" id="PF12697">
    <property type="entry name" value="Abhydrolase_6"/>
    <property type="match status" value="1"/>
</dbReference>
<dbReference type="GO" id="GO:0005737">
    <property type="term" value="C:cytoplasm"/>
    <property type="evidence" value="ECO:0007669"/>
    <property type="project" value="UniProtKB-SubCell"/>
</dbReference>
<evidence type="ECO:0000256" key="3">
    <source>
        <dbReference type="ARBA" id="ARBA00022490"/>
    </source>
</evidence>
<organism evidence="17 18">
    <name type="scientific">Penicillium expansum</name>
    <name type="common">Blue mold rot fungus</name>
    <dbReference type="NCBI Taxonomy" id="27334"/>
    <lineage>
        <taxon>Eukaryota</taxon>
        <taxon>Fungi</taxon>
        <taxon>Dikarya</taxon>
        <taxon>Ascomycota</taxon>
        <taxon>Pezizomycotina</taxon>
        <taxon>Eurotiomycetes</taxon>
        <taxon>Eurotiomycetidae</taxon>
        <taxon>Eurotiales</taxon>
        <taxon>Aspergillaceae</taxon>
        <taxon>Penicillium</taxon>
    </lineage>
</organism>
<evidence type="ECO:0000256" key="9">
    <source>
        <dbReference type="ARBA" id="ARBA00038162"/>
    </source>
</evidence>
<gene>
    <name evidence="17" type="ORF">PEX2_036160</name>
</gene>
<keyword evidence="4 17" id="KW-0808">Transferase</keyword>
<evidence type="ECO:0000256" key="6">
    <source>
        <dbReference type="ARBA" id="ARBA00023056"/>
    </source>
</evidence>
<dbReference type="GeneID" id="27676310"/>
<dbReference type="SUPFAM" id="SSF53448">
    <property type="entry name" value="Nucleotide-diphospho-sugar transferases"/>
    <property type="match status" value="1"/>
</dbReference>
<feature type="transmembrane region" description="Helical" evidence="15">
    <location>
        <begin position="12"/>
        <end position="31"/>
    </location>
</feature>
<keyword evidence="15" id="KW-1133">Transmembrane helix</keyword>
<evidence type="ECO:0000256" key="4">
    <source>
        <dbReference type="ARBA" id="ARBA00022679"/>
    </source>
</evidence>
<dbReference type="GO" id="GO:0005978">
    <property type="term" value="P:glycogen biosynthetic process"/>
    <property type="evidence" value="ECO:0007669"/>
    <property type="project" value="UniProtKB-KW"/>
</dbReference>
<dbReference type="InterPro" id="IPR000073">
    <property type="entry name" value="AB_hydrolase_1"/>
</dbReference>
<evidence type="ECO:0000256" key="11">
    <source>
        <dbReference type="ARBA" id="ARBA00050886"/>
    </source>
</evidence>
<feature type="region of interest" description="Disordered" evidence="14">
    <location>
        <begin position="1111"/>
        <end position="1246"/>
    </location>
</feature>